<evidence type="ECO:0000256" key="3">
    <source>
        <dbReference type="ARBA" id="ARBA00023098"/>
    </source>
</evidence>
<dbReference type="InterPro" id="IPR050301">
    <property type="entry name" value="NTE"/>
</dbReference>
<dbReference type="Gene3D" id="2.40.160.50">
    <property type="entry name" value="membrane protein fhac: a member of the omp85/tpsb transporter family"/>
    <property type="match status" value="1"/>
</dbReference>
<keyword evidence="2 4" id="KW-0442">Lipid degradation</keyword>
<accession>A0A077EKY6</accession>
<organism evidence="6 7">
    <name type="scientific">Elizabethkingia anophelis NUHP1</name>
    <dbReference type="NCBI Taxonomy" id="1338011"/>
    <lineage>
        <taxon>Bacteria</taxon>
        <taxon>Pseudomonadati</taxon>
        <taxon>Bacteroidota</taxon>
        <taxon>Flavobacteriia</taxon>
        <taxon>Flavobacteriales</taxon>
        <taxon>Weeksellaceae</taxon>
        <taxon>Elizabethkingia</taxon>
    </lineage>
</organism>
<dbReference type="eggNOG" id="COG4775">
    <property type="taxonomic scope" value="Bacteria"/>
</dbReference>
<dbReference type="SUPFAM" id="SSF52151">
    <property type="entry name" value="FabD/lysophospholipase-like"/>
    <property type="match status" value="1"/>
</dbReference>
<feature type="active site" description="Proton acceptor" evidence="4">
    <location>
        <position position="233"/>
    </location>
</feature>
<dbReference type="PANTHER" id="PTHR14226">
    <property type="entry name" value="NEUROPATHY TARGET ESTERASE/SWISS CHEESE D.MELANOGASTER"/>
    <property type="match status" value="1"/>
</dbReference>
<dbReference type="GO" id="GO:0016787">
    <property type="term" value="F:hydrolase activity"/>
    <property type="evidence" value="ECO:0007669"/>
    <property type="project" value="UniProtKB-UniRule"/>
</dbReference>
<keyword evidence="1 4" id="KW-0378">Hydrolase</keyword>
<dbReference type="EMBL" id="CP007547">
    <property type="protein sequence ID" value="AIL47153.1"/>
    <property type="molecule type" value="Genomic_DNA"/>
</dbReference>
<evidence type="ECO:0000259" key="5">
    <source>
        <dbReference type="PROSITE" id="PS51635"/>
    </source>
</evidence>
<dbReference type="STRING" id="1338011.BD94_3378"/>
<feature type="short sequence motif" description="GXSXG" evidence="4">
    <location>
        <begin position="87"/>
        <end position="91"/>
    </location>
</feature>
<dbReference type="InterPro" id="IPR043864">
    <property type="entry name" value="Omp85-like_dom"/>
</dbReference>
<dbReference type="Pfam" id="PF01734">
    <property type="entry name" value="Patatin"/>
    <property type="match status" value="1"/>
</dbReference>
<feature type="short sequence motif" description="DGA/G" evidence="4">
    <location>
        <begin position="233"/>
        <end position="235"/>
    </location>
</feature>
<feature type="short sequence motif" description="GXGXXG" evidence="4">
    <location>
        <begin position="60"/>
        <end position="65"/>
    </location>
</feature>
<proteinExistence type="predicted"/>
<evidence type="ECO:0000256" key="4">
    <source>
        <dbReference type="PROSITE-ProRule" id="PRU01161"/>
    </source>
</evidence>
<dbReference type="AlphaFoldDB" id="A0A077EKY6"/>
<evidence type="ECO:0000256" key="1">
    <source>
        <dbReference type="ARBA" id="ARBA00022801"/>
    </source>
</evidence>
<dbReference type="Pfam" id="PF19143">
    <property type="entry name" value="Omp85_2"/>
    <property type="match status" value="1"/>
</dbReference>
<dbReference type="eggNOG" id="COG1752">
    <property type="taxonomic scope" value="Bacteria"/>
</dbReference>
<name>A0A077EKY6_9FLAO</name>
<dbReference type="CDD" id="cd07205">
    <property type="entry name" value="Pat_PNPLA6_PNPLA7_NTE1_like"/>
    <property type="match status" value="1"/>
</dbReference>
<dbReference type="InterPro" id="IPR016035">
    <property type="entry name" value="Acyl_Trfase/lysoPLipase"/>
</dbReference>
<dbReference type="Proteomes" id="UP000028933">
    <property type="component" value="Chromosome"/>
</dbReference>
<evidence type="ECO:0000313" key="6">
    <source>
        <dbReference type="EMBL" id="AIL47153.1"/>
    </source>
</evidence>
<reference evidence="6" key="2">
    <citation type="journal article" date="2015" name="Genome Biol. Evol.">
        <title>Complete Genome Sequence and Transcriptomic Analysis of the Novel Pathogen Elizabethkingia anophelis in Response to Oxidative Stress.</title>
        <authorList>
            <person name="Li Y."/>
            <person name="Liu Y."/>
            <person name="Chew S.C."/>
            <person name="Tay M."/>
            <person name="Salido M.M."/>
            <person name="Teo J."/>
            <person name="Lauro F.M."/>
            <person name="Givskov M."/>
            <person name="Yang L."/>
        </authorList>
    </citation>
    <scope>NUCLEOTIDE SEQUENCE</scope>
    <source>
        <strain evidence="6">NUHP1</strain>
    </source>
</reference>
<dbReference type="KEGG" id="eao:BD94_3378"/>
<dbReference type="PROSITE" id="PS51635">
    <property type="entry name" value="PNPLA"/>
    <property type="match status" value="1"/>
</dbReference>
<reference evidence="6" key="1">
    <citation type="journal article" date="2013" name="Lancet">
        <title>First case of E anophelis outbreak in an intensive-care unit.</title>
        <authorList>
            <person name="Teo J."/>
            <person name="Tan S.Y."/>
            <person name="Tay M."/>
            <person name="Ding Y."/>
            <person name="Kjelleberg S."/>
            <person name="Givskov M."/>
            <person name="Lin R.T."/>
            <person name="Yang L."/>
        </authorList>
    </citation>
    <scope>NUCLEOTIDE SEQUENCE [LARGE SCALE GENOMIC DNA]</scope>
    <source>
        <strain evidence="6">NUHP1</strain>
    </source>
</reference>
<sequence>MELFYKFVKHKQINYNMKRLLLLLIIVFSYAVKSQQKNDSLNTALHNITKDTKFGLALSGGGAKGFAHLGILKMIDSLGIKIDYITGTSMGGILGGLYAMGYNADQLKETVYKVHWHRILSNKIPYNKINISEKDEYDKYILEFPVVKGFPTLPSSYIEGQYMGEVLNTLTFNAKHINDFSKLRIPVELTSSDIENGGLVMQKKGSLPLAIRSTLAIPAAFAPVYIDGKLLVDGGLDRNFPANEVREMGADFVVGGYTGFRLFTKKEIENPMKMIYQTHAIRSVEDFKHQKALSNIMVNFVKPLGDITTKDFAKYDEIIKIGEKEAKRHLPEFVALAETQRRLGIKYEHKMIEEVKMPTTKFTYSEEDGTPITDTNEIENIRKQMKLKEGNYYDAKTINEAIDRVFGMRQYEKVYYTYTNTGDALTMNIFVKRAKKGAFKLALHYDNEQSVGIIVNYTYRNFVFSKSRLLVTVDAAERFKARIDYQKFLDNGHRWWLNLEGKMVYLRSNDLTFRLLDIDSDDENIRFPNYMYRNITGKIAVNYNIHPNAFISFGTEFSAERMNRFLDKIDQSKVNNYSKKLYSHSNFNTFLKLEQNNLNKRYYSTRGNHLQVSTRFYYGDQYDLYDLAKVQPELNLILDPKTPFYYKPQNLISFTLNENYAQPITKRLTAKVNVFLGASFGKEKDLFPYLFLNQKYNLGGSEYNYDIMNPEFNGFRQKELPITSVAKAGLSLQYRIMKKLYLTPSFSYSILSDELSPFKNNINMIGYGLNLGYEFLLGPININVSKNDFLDIWRVYFSIGFKF</sequence>
<evidence type="ECO:0000256" key="2">
    <source>
        <dbReference type="ARBA" id="ARBA00022963"/>
    </source>
</evidence>
<dbReference type="HOGENOM" id="CLU_014750_2_0_10"/>
<protein>
    <recommendedName>
        <fullName evidence="5">PNPLA domain-containing protein</fullName>
    </recommendedName>
</protein>
<dbReference type="InterPro" id="IPR002641">
    <property type="entry name" value="PNPLA_dom"/>
</dbReference>
<dbReference type="Gene3D" id="3.10.20.310">
    <property type="entry name" value="membrane protein fhac"/>
    <property type="match status" value="1"/>
</dbReference>
<dbReference type="PANTHER" id="PTHR14226:SF29">
    <property type="entry name" value="NEUROPATHY TARGET ESTERASE SWS"/>
    <property type="match status" value="1"/>
</dbReference>
<feature type="domain" description="PNPLA" evidence="5">
    <location>
        <begin position="56"/>
        <end position="246"/>
    </location>
</feature>
<dbReference type="Gene3D" id="3.40.1090.10">
    <property type="entry name" value="Cytosolic phospholipase A2 catalytic domain"/>
    <property type="match status" value="2"/>
</dbReference>
<evidence type="ECO:0000313" key="7">
    <source>
        <dbReference type="Proteomes" id="UP000028933"/>
    </source>
</evidence>
<keyword evidence="3 4" id="KW-0443">Lipid metabolism</keyword>
<gene>
    <name evidence="6" type="ORF">BD94_3378</name>
</gene>
<feature type="active site" description="Nucleophile" evidence="4">
    <location>
        <position position="89"/>
    </location>
</feature>
<dbReference type="GO" id="GO:0016042">
    <property type="term" value="P:lipid catabolic process"/>
    <property type="evidence" value="ECO:0007669"/>
    <property type="project" value="UniProtKB-UniRule"/>
</dbReference>